<organism evidence="4 5">
    <name type="scientific">Symbiochloris irregularis</name>
    <dbReference type="NCBI Taxonomy" id="706552"/>
    <lineage>
        <taxon>Eukaryota</taxon>
        <taxon>Viridiplantae</taxon>
        <taxon>Chlorophyta</taxon>
        <taxon>core chlorophytes</taxon>
        <taxon>Trebouxiophyceae</taxon>
        <taxon>Trebouxiales</taxon>
        <taxon>Trebouxiaceae</taxon>
        <taxon>Symbiochloris</taxon>
    </lineage>
</organism>
<dbReference type="Proteomes" id="UP001465755">
    <property type="component" value="Unassembled WGS sequence"/>
</dbReference>
<feature type="domain" description="Thiaminase-2/PQQC" evidence="3">
    <location>
        <begin position="6"/>
        <end position="205"/>
    </location>
</feature>
<dbReference type="EMBL" id="JALJOQ010000140">
    <property type="protein sequence ID" value="KAK9794342.1"/>
    <property type="molecule type" value="Genomic_DNA"/>
</dbReference>
<name>A0AAW1NTV3_9CHLO</name>
<dbReference type="PANTHER" id="PTHR43198:SF5">
    <property type="entry name" value="BIFUNCTIONAL TENA-E PROTEIN"/>
    <property type="match status" value="1"/>
</dbReference>
<feature type="binding site" evidence="2">
    <location>
        <position position="126"/>
    </location>
    <ligand>
        <name>substrate</name>
    </ligand>
</feature>
<evidence type="ECO:0000313" key="5">
    <source>
        <dbReference type="Proteomes" id="UP001465755"/>
    </source>
</evidence>
<dbReference type="Pfam" id="PF03070">
    <property type="entry name" value="TENA_THI-4"/>
    <property type="match status" value="1"/>
</dbReference>
<sequence>MQAYLKSKKQLWDEALYHPFIKACSDGSIRKSQFEAWLVQDNIYVLEFMRFMAQTLAHAPPEHYSVLISGLSALDSELDWYKEKLAERGLSRDVEVLPGCNTYIKMMQSFADKPYPVQIMAVWAIEYAYSEAWATGAGDPDDFKAPYNEFANRWGSKPFREYVDQLAQKAQEALQGTSKEVRKEAEAVCDKIASYEVDFWQMAFDA</sequence>
<keyword evidence="5" id="KW-1185">Reference proteome</keyword>
<gene>
    <name evidence="4" type="ORF">WJX73_005745</name>
</gene>
<dbReference type="InterPro" id="IPR050967">
    <property type="entry name" value="Thiamine_Salvage_TenA"/>
</dbReference>
<evidence type="ECO:0000313" key="4">
    <source>
        <dbReference type="EMBL" id="KAK9794342.1"/>
    </source>
</evidence>
<dbReference type="SUPFAM" id="SSF48613">
    <property type="entry name" value="Heme oxygenase-like"/>
    <property type="match status" value="1"/>
</dbReference>
<dbReference type="AlphaFoldDB" id="A0AAW1NTV3"/>
<feature type="active site" description="Proton donor" evidence="1">
    <location>
        <position position="196"/>
    </location>
</feature>
<evidence type="ECO:0000256" key="1">
    <source>
        <dbReference type="PIRSR" id="PIRSR003170-1"/>
    </source>
</evidence>
<comment type="caution">
    <text evidence="4">The sequence shown here is derived from an EMBL/GenBank/DDBJ whole genome shotgun (WGS) entry which is preliminary data.</text>
</comment>
<dbReference type="GO" id="GO:0005829">
    <property type="term" value="C:cytosol"/>
    <property type="evidence" value="ECO:0007669"/>
    <property type="project" value="TreeGrafter"/>
</dbReference>
<reference evidence="4 5" key="1">
    <citation type="journal article" date="2024" name="Nat. Commun.">
        <title>Phylogenomics reveals the evolutionary origins of lichenization in chlorophyte algae.</title>
        <authorList>
            <person name="Puginier C."/>
            <person name="Libourel C."/>
            <person name="Otte J."/>
            <person name="Skaloud P."/>
            <person name="Haon M."/>
            <person name="Grisel S."/>
            <person name="Petersen M."/>
            <person name="Berrin J.G."/>
            <person name="Delaux P.M."/>
            <person name="Dal Grande F."/>
            <person name="Keller J."/>
        </authorList>
    </citation>
    <scope>NUCLEOTIDE SEQUENCE [LARGE SCALE GENOMIC DNA]</scope>
    <source>
        <strain evidence="4 5">SAG 2036</strain>
    </source>
</reference>
<dbReference type="Gene3D" id="1.20.910.10">
    <property type="entry name" value="Heme oxygenase-like"/>
    <property type="match status" value="1"/>
</dbReference>
<dbReference type="GO" id="GO:0006772">
    <property type="term" value="P:thiamine metabolic process"/>
    <property type="evidence" value="ECO:0007669"/>
    <property type="project" value="UniProtKB-ARBA"/>
</dbReference>
<dbReference type="PIRSF" id="PIRSF003170">
    <property type="entry name" value="Pet18p"/>
    <property type="match status" value="1"/>
</dbReference>
<accession>A0AAW1NTV3</accession>
<dbReference type="InterPro" id="IPR016084">
    <property type="entry name" value="Haem_Oase-like_multi-hlx"/>
</dbReference>
<dbReference type="InterPro" id="IPR004305">
    <property type="entry name" value="Thiaminase-2/PQQC"/>
</dbReference>
<evidence type="ECO:0000256" key="2">
    <source>
        <dbReference type="PIRSR" id="PIRSR003170-2"/>
    </source>
</evidence>
<feature type="binding site" evidence="2">
    <location>
        <position position="77"/>
    </location>
    <ligand>
        <name>substrate</name>
    </ligand>
</feature>
<evidence type="ECO:0000259" key="3">
    <source>
        <dbReference type="Pfam" id="PF03070"/>
    </source>
</evidence>
<dbReference type="CDD" id="cd19357">
    <property type="entry name" value="TenA_E_At3g16990-like"/>
    <property type="match status" value="1"/>
</dbReference>
<dbReference type="PANTHER" id="PTHR43198">
    <property type="entry name" value="BIFUNCTIONAL TH2 PROTEIN"/>
    <property type="match status" value="1"/>
</dbReference>
<protein>
    <recommendedName>
        <fullName evidence="3">Thiaminase-2/PQQC domain-containing protein</fullName>
    </recommendedName>
</protein>
<proteinExistence type="predicted"/>
<dbReference type="InterPro" id="IPR026285">
    <property type="entry name" value="TenA_E"/>
</dbReference>
<feature type="binding site" evidence="2">
    <location>
        <position position="41"/>
    </location>
    <ligand>
        <name>substrate</name>
    </ligand>
</feature>